<feature type="transmembrane region" description="Helical" evidence="7">
    <location>
        <begin position="161"/>
        <end position="181"/>
    </location>
</feature>
<dbReference type="RefSeq" id="WP_048480115.1">
    <property type="nucleotide sequence ID" value="NZ_JBIRUD010000030.1"/>
</dbReference>
<keyword evidence="2" id="KW-0813">Transport</keyword>
<keyword evidence="4 7" id="KW-0812">Transmembrane</keyword>
<dbReference type="AlphaFoldDB" id="A0A0J6XDZ0"/>
<feature type="domain" description="Major facilitator superfamily (MFS) profile" evidence="8">
    <location>
        <begin position="1"/>
        <end position="394"/>
    </location>
</feature>
<dbReference type="PATRIC" id="fig|66430.4.peg.2495"/>
<dbReference type="InterPro" id="IPR036259">
    <property type="entry name" value="MFS_trans_sf"/>
</dbReference>
<dbReference type="Proteomes" id="UP000035932">
    <property type="component" value="Unassembled WGS sequence"/>
</dbReference>
<feature type="transmembrane region" description="Helical" evidence="7">
    <location>
        <begin position="370"/>
        <end position="389"/>
    </location>
</feature>
<feature type="transmembrane region" description="Helical" evidence="7">
    <location>
        <begin position="67"/>
        <end position="87"/>
    </location>
</feature>
<evidence type="ECO:0000256" key="3">
    <source>
        <dbReference type="ARBA" id="ARBA00022475"/>
    </source>
</evidence>
<dbReference type="Pfam" id="PF07690">
    <property type="entry name" value="MFS_1"/>
    <property type="match status" value="1"/>
</dbReference>
<dbReference type="InterPro" id="IPR020846">
    <property type="entry name" value="MFS_dom"/>
</dbReference>
<gene>
    <name evidence="9" type="ORF">ACS04_30840</name>
</gene>
<evidence type="ECO:0000256" key="7">
    <source>
        <dbReference type="SAM" id="Phobius"/>
    </source>
</evidence>
<evidence type="ECO:0000259" key="8">
    <source>
        <dbReference type="PROSITE" id="PS50850"/>
    </source>
</evidence>
<dbReference type="PANTHER" id="PTHR23517">
    <property type="entry name" value="RESISTANCE PROTEIN MDTM, PUTATIVE-RELATED-RELATED"/>
    <property type="match status" value="1"/>
</dbReference>
<evidence type="ECO:0000256" key="5">
    <source>
        <dbReference type="ARBA" id="ARBA00022989"/>
    </source>
</evidence>
<evidence type="ECO:0000256" key="4">
    <source>
        <dbReference type="ARBA" id="ARBA00022692"/>
    </source>
</evidence>
<evidence type="ECO:0000256" key="1">
    <source>
        <dbReference type="ARBA" id="ARBA00004651"/>
    </source>
</evidence>
<dbReference type="Gene3D" id="1.20.1250.20">
    <property type="entry name" value="MFS general substrate transporter like domains"/>
    <property type="match status" value="1"/>
</dbReference>
<dbReference type="OrthoDB" id="4218376at2"/>
<proteinExistence type="predicted"/>
<evidence type="ECO:0000256" key="2">
    <source>
        <dbReference type="ARBA" id="ARBA00022448"/>
    </source>
</evidence>
<dbReference type="PROSITE" id="PS50850">
    <property type="entry name" value="MFS"/>
    <property type="match status" value="1"/>
</dbReference>
<feature type="transmembrane region" description="Helical" evidence="7">
    <location>
        <begin position="40"/>
        <end position="60"/>
    </location>
</feature>
<evidence type="ECO:0000256" key="6">
    <source>
        <dbReference type="ARBA" id="ARBA00023136"/>
    </source>
</evidence>
<feature type="transmembrane region" description="Helical" evidence="7">
    <location>
        <begin position="134"/>
        <end position="155"/>
    </location>
</feature>
<evidence type="ECO:0000313" key="9">
    <source>
        <dbReference type="EMBL" id="KMO94140.1"/>
    </source>
</evidence>
<evidence type="ECO:0000313" key="10">
    <source>
        <dbReference type="Proteomes" id="UP000035932"/>
    </source>
</evidence>
<dbReference type="GO" id="GO:0022857">
    <property type="term" value="F:transmembrane transporter activity"/>
    <property type="evidence" value="ECO:0007669"/>
    <property type="project" value="InterPro"/>
</dbReference>
<sequence length="408" mass="42125">MNRRAFTGWLAADHTAGNLGQYVVLPVLGVFLAAQVGGTWIVGTGLFLYSASAGISALLVNRWLPRFGIVAAMTGGTVLSALGFGLMPYTRAGAVQVLLIVLAGFGGSVHFLLSRVLVAEAVPDDIGRHRVYSVLQIAVNLAAALGPFLAAALYPAADPRLLFGVVAGCYLLAGLSLQFGIPKELRPTPTSSRWPVSRAVLRLVRDDAAIRRTVALCVLGAFVYGQLYSAFALFAARDIDSAPVRAALLAAPAVAIVLCQSAVTAATGRLLAKGHRPIALLVYGAAMFSVSMVVLGTGLPVVLGAAVAVVLFSGAEMLFTPMVSTAFAALPVKSTLEAFNLRQVSWTAGEAAGSLAGGTLFLALDRAGLAQGYWLGVALVTGALCGLLAHRVRRPAPAPADVVREPAG</sequence>
<name>A0A0J6XDZ0_9ACTN</name>
<feature type="transmembrane region" description="Helical" evidence="7">
    <location>
        <begin position="93"/>
        <end position="113"/>
    </location>
</feature>
<organism evidence="9 10">
    <name type="scientific">Streptomyces roseus</name>
    <dbReference type="NCBI Taxonomy" id="66430"/>
    <lineage>
        <taxon>Bacteria</taxon>
        <taxon>Bacillati</taxon>
        <taxon>Actinomycetota</taxon>
        <taxon>Actinomycetes</taxon>
        <taxon>Kitasatosporales</taxon>
        <taxon>Streptomycetaceae</taxon>
        <taxon>Streptomyces</taxon>
    </lineage>
</organism>
<dbReference type="SUPFAM" id="SSF103473">
    <property type="entry name" value="MFS general substrate transporter"/>
    <property type="match status" value="1"/>
</dbReference>
<comment type="caution">
    <text evidence="9">The sequence shown here is derived from an EMBL/GenBank/DDBJ whole genome shotgun (WGS) entry which is preliminary data.</text>
</comment>
<dbReference type="GO" id="GO:0005886">
    <property type="term" value="C:plasma membrane"/>
    <property type="evidence" value="ECO:0007669"/>
    <property type="project" value="UniProtKB-SubCell"/>
</dbReference>
<dbReference type="InterPro" id="IPR050171">
    <property type="entry name" value="MFS_Transporters"/>
</dbReference>
<reference evidence="9 10" key="1">
    <citation type="submission" date="2015-06" db="EMBL/GenBank/DDBJ databases">
        <title>Recapitulation of the evolution of biosynthetic gene clusters reveals hidden chemical diversity on bacterial genomes.</title>
        <authorList>
            <person name="Cruz-Morales P."/>
            <person name="Martinez-Guerrero C."/>
            <person name="Morales-Escalante M.A."/>
            <person name="Yanez-Guerra L.A."/>
            <person name="Kopp J.F."/>
            <person name="Feldmann J."/>
            <person name="Ramos-Aboites H.E."/>
            <person name="Barona-Gomez F."/>
        </authorList>
    </citation>
    <scope>NUCLEOTIDE SEQUENCE [LARGE SCALE GENOMIC DNA]</scope>
    <source>
        <strain evidence="9 10">ATCC 31245</strain>
    </source>
</reference>
<keyword evidence="10" id="KW-1185">Reference proteome</keyword>
<feature type="transmembrane region" description="Helical" evidence="7">
    <location>
        <begin position="246"/>
        <end position="266"/>
    </location>
</feature>
<keyword evidence="6 7" id="KW-0472">Membrane</keyword>
<dbReference type="EMBL" id="LFML01000149">
    <property type="protein sequence ID" value="KMO94140.1"/>
    <property type="molecule type" value="Genomic_DNA"/>
</dbReference>
<accession>A0A0J6XDZ0</accession>
<keyword evidence="3" id="KW-1003">Cell membrane</keyword>
<feature type="transmembrane region" description="Helical" evidence="7">
    <location>
        <begin position="213"/>
        <end position="234"/>
    </location>
</feature>
<comment type="subcellular location">
    <subcellularLocation>
        <location evidence="1">Cell membrane</location>
        <topology evidence="1">Multi-pass membrane protein</topology>
    </subcellularLocation>
</comment>
<dbReference type="PANTHER" id="PTHR23517:SF2">
    <property type="entry name" value="MULTIDRUG RESISTANCE PROTEIN MDTH"/>
    <property type="match status" value="1"/>
</dbReference>
<feature type="transmembrane region" description="Helical" evidence="7">
    <location>
        <begin position="278"/>
        <end position="299"/>
    </location>
</feature>
<dbReference type="STRING" id="66430.ACS04_30840"/>
<keyword evidence="5 7" id="KW-1133">Transmembrane helix</keyword>
<dbReference type="InterPro" id="IPR011701">
    <property type="entry name" value="MFS"/>
</dbReference>
<protein>
    <recommendedName>
        <fullName evidence="8">Major facilitator superfamily (MFS) profile domain-containing protein</fullName>
    </recommendedName>
</protein>